<keyword evidence="1" id="KW-0677">Repeat</keyword>
<dbReference type="RefSeq" id="YP_009481188.1">
    <property type="nucleotide sequence ID" value="NC_037665.1"/>
</dbReference>
<dbReference type="Gene3D" id="2.20.110.10">
    <property type="entry name" value="Histone H3 K4-specific methyltransferase SET7/9 N-terminal domain"/>
    <property type="match status" value="1"/>
</dbReference>
<dbReference type="EMBL" id="MG011691">
    <property type="protein sequence ID" value="AVK77192.1"/>
    <property type="molecule type" value="Genomic_DNA"/>
</dbReference>
<name>A0A2U7UFK5_9VIRU</name>
<dbReference type="PANTHER" id="PTHR23084">
    <property type="entry name" value="PHOSPHATIDYLINOSITOL-4-PHOSPHATE 5-KINASE RELATED"/>
    <property type="match status" value="1"/>
</dbReference>
<accession>A0A2U7UFK5</accession>
<dbReference type="Proteomes" id="UP000249758">
    <property type="component" value="Segment"/>
</dbReference>
<sequence>MHGNGVMIWHNGNRYEGAWSDGDRHGYGVSTWTTAGREEYQRHDGVAPIDRRACVDCIQHRGSWLYDRAHGAGDSTYTDGSTLNGFWCNGALVAANVKDHGVGSCADGACTCAARRATAVVSVESCGDLMAP</sequence>
<gene>
    <name evidence="2" type="ORF">pmac_cds_504</name>
</gene>
<organism evidence="2">
    <name type="scientific">Pandoravirus macleodensis</name>
    <dbReference type="NCBI Taxonomy" id="2107707"/>
    <lineage>
        <taxon>Viruses</taxon>
        <taxon>Pandoravirus</taxon>
    </lineage>
</organism>
<proteinExistence type="predicted"/>
<dbReference type="InterPro" id="IPR003409">
    <property type="entry name" value="MORN"/>
</dbReference>
<dbReference type="PANTHER" id="PTHR23084:SF263">
    <property type="entry name" value="MORN REPEAT-CONTAINING PROTEIN 1"/>
    <property type="match status" value="1"/>
</dbReference>
<evidence type="ECO:0000313" key="2">
    <source>
        <dbReference type="EMBL" id="AVK77192.1"/>
    </source>
</evidence>
<dbReference type="SUPFAM" id="SSF82185">
    <property type="entry name" value="Histone H3 K4-specific methyltransferase SET7/9 N-terminal domain"/>
    <property type="match status" value="1"/>
</dbReference>
<protein>
    <submittedName>
        <fullName evidence="2">Morn repeat domain containing protein</fullName>
    </submittedName>
</protein>
<reference evidence="2" key="1">
    <citation type="journal article" date="2018" name="Nat. Commun.">
        <title>Diversity and evolution of the emerging Pandoraviridae family.</title>
        <authorList>
            <person name="Legendre M."/>
            <person name="Fabre E."/>
            <person name="Poirot O."/>
            <person name="Jeudy S."/>
            <person name="Lartigue A."/>
            <person name="Alempic J.M."/>
            <person name="Beucher L."/>
            <person name="Philippe N."/>
            <person name="Bertaux L."/>
            <person name="Christo-Foroux E."/>
            <person name="Labadie K."/>
            <person name="Coute Y."/>
            <person name="Abergel C."/>
            <person name="Claverie J.M."/>
        </authorList>
    </citation>
    <scope>NUCLEOTIDE SEQUENCE [LARGE SCALE GENOMIC DNA]</scope>
    <source>
        <strain evidence="2">Macleodensis</strain>
    </source>
</reference>
<evidence type="ECO:0000256" key="1">
    <source>
        <dbReference type="ARBA" id="ARBA00022737"/>
    </source>
</evidence>
<dbReference type="KEGG" id="vg:36841647"/>
<dbReference type="SMART" id="SM00698">
    <property type="entry name" value="MORN"/>
    <property type="match status" value="1"/>
</dbReference>
<dbReference type="GeneID" id="36841647"/>
<dbReference type="Pfam" id="PF02493">
    <property type="entry name" value="MORN"/>
    <property type="match status" value="3"/>
</dbReference>